<keyword evidence="1" id="KW-0092">Biotin</keyword>
<dbReference type="InterPro" id="IPR050709">
    <property type="entry name" value="Biotin_Carboxyl_Carrier/Decarb"/>
</dbReference>
<sequence>MENVQATMAGTVLQVLVQVGDRVEAGQDVVVLESMKMEVPVQAEKSGTVQAVKVAVGDFVNDGQPLVELDE</sequence>
<reference evidence="3 4" key="1">
    <citation type="submission" date="2023-07" db="EMBL/GenBank/DDBJ databases">
        <title>Genomic Encyclopedia of Type Strains, Phase IV (KMG-IV): sequencing the most valuable type-strain genomes for metagenomic binning, comparative biology and taxonomic classification.</title>
        <authorList>
            <person name="Goeker M."/>
        </authorList>
    </citation>
    <scope>NUCLEOTIDE SEQUENCE [LARGE SCALE GENOMIC DNA]</scope>
    <source>
        <strain evidence="3 4">DSM 45903</strain>
    </source>
</reference>
<evidence type="ECO:0000256" key="1">
    <source>
        <dbReference type="ARBA" id="ARBA00023267"/>
    </source>
</evidence>
<dbReference type="PANTHER" id="PTHR45266">
    <property type="entry name" value="OXALOACETATE DECARBOXYLASE ALPHA CHAIN"/>
    <property type="match status" value="1"/>
</dbReference>
<dbReference type="InterPro" id="IPR000089">
    <property type="entry name" value="Biotin_lipoyl"/>
</dbReference>
<accession>A0ABU1IJ86</accession>
<protein>
    <submittedName>
        <fullName evidence="3">Acetyl-CoA carboxylase biotin carboxyl carrier protein</fullName>
    </submittedName>
</protein>
<dbReference type="PANTHER" id="PTHR45266:SF3">
    <property type="entry name" value="OXALOACETATE DECARBOXYLASE ALPHA CHAIN"/>
    <property type="match status" value="1"/>
</dbReference>
<feature type="domain" description="Lipoyl-binding" evidence="2">
    <location>
        <begin position="1"/>
        <end position="70"/>
    </location>
</feature>
<evidence type="ECO:0000313" key="3">
    <source>
        <dbReference type="EMBL" id="MDR6224818.1"/>
    </source>
</evidence>
<dbReference type="EMBL" id="JAVDQG010000002">
    <property type="protein sequence ID" value="MDR6224818.1"/>
    <property type="molecule type" value="Genomic_DNA"/>
</dbReference>
<dbReference type="InterPro" id="IPR011053">
    <property type="entry name" value="Single_hybrid_motif"/>
</dbReference>
<keyword evidence="4" id="KW-1185">Reference proteome</keyword>
<dbReference type="RefSeq" id="WP_309862642.1">
    <property type="nucleotide sequence ID" value="NZ_JAVDQG010000002.1"/>
</dbReference>
<evidence type="ECO:0000313" key="4">
    <source>
        <dbReference type="Proteomes" id="UP001185012"/>
    </source>
</evidence>
<dbReference type="Pfam" id="PF00364">
    <property type="entry name" value="Biotin_lipoyl"/>
    <property type="match status" value="1"/>
</dbReference>
<name>A0ABU1IJ86_9BACL</name>
<dbReference type="Gene3D" id="2.40.50.100">
    <property type="match status" value="1"/>
</dbReference>
<dbReference type="NCBIfam" id="NF004547">
    <property type="entry name" value="PRK05889.1"/>
    <property type="match status" value="1"/>
</dbReference>
<dbReference type="PROSITE" id="PS50968">
    <property type="entry name" value="BIOTINYL_LIPOYL"/>
    <property type="match status" value="1"/>
</dbReference>
<gene>
    <name evidence="3" type="ORF">JOE21_000809</name>
</gene>
<evidence type="ECO:0000259" key="2">
    <source>
        <dbReference type="PROSITE" id="PS50968"/>
    </source>
</evidence>
<comment type="caution">
    <text evidence="3">The sequence shown here is derived from an EMBL/GenBank/DDBJ whole genome shotgun (WGS) entry which is preliminary data.</text>
</comment>
<proteinExistence type="predicted"/>
<dbReference type="Proteomes" id="UP001185012">
    <property type="component" value="Unassembled WGS sequence"/>
</dbReference>
<dbReference type="CDD" id="cd06850">
    <property type="entry name" value="biotinyl_domain"/>
    <property type="match status" value="1"/>
</dbReference>
<organism evidence="3 4">
    <name type="scientific">Desmospora profundinema</name>
    <dbReference type="NCBI Taxonomy" id="1571184"/>
    <lineage>
        <taxon>Bacteria</taxon>
        <taxon>Bacillati</taxon>
        <taxon>Bacillota</taxon>
        <taxon>Bacilli</taxon>
        <taxon>Bacillales</taxon>
        <taxon>Thermoactinomycetaceae</taxon>
        <taxon>Desmospora</taxon>
    </lineage>
</organism>
<dbReference type="SUPFAM" id="SSF51230">
    <property type="entry name" value="Single hybrid motif"/>
    <property type="match status" value="1"/>
</dbReference>
<dbReference type="NCBIfam" id="NF006079">
    <property type="entry name" value="PRK08225.1"/>
    <property type="match status" value="1"/>
</dbReference>